<evidence type="ECO:0000256" key="5">
    <source>
        <dbReference type="ARBA" id="ARBA00023136"/>
    </source>
</evidence>
<feature type="domain" description="TraD/TraG TraM recognition site" evidence="6">
    <location>
        <begin position="75"/>
        <end position="164"/>
    </location>
</feature>
<evidence type="ECO:0000256" key="3">
    <source>
        <dbReference type="ARBA" id="ARBA00022692"/>
    </source>
</evidence>
<dbReference type="InterPro" id="IPR027417">
    <property type="entry name" value="P-loop_NTPase"/>
</dbReference>
<evidence type="ECO:0000259" key="6">
    <source>
        <dbReference type="Pfam" id="PF12696"/>
    </source>
</evidence>
<sequence>MSKSLSSFKNPYIVQMCQVGPSDSLDVADFLARRGVVYLVGSSESQAVVASIIATFVEDLIEKARMIEKPISPPMCLWLDEVANIVPLPKLPQLYSTGRGDGIYLASVLQSYSQAEQTWGREGADTMHANAVVEVHLSGSKDTAMLSWLSQAGGQRDTTSRSRSY</sequence>
<feature type="non-terminal residue" evidence="7">
    <location>
        <position position="165"/>
    </location>
</feature>
<reference evidence="7" key="2">
    <citation type="journal article" date="2014" name="ISME J.">
        <title>Microbial stratification in low pH oxic and suboxic macroscopic growths along an acid mine drainage.</title>
        <authorList>
            <person name="Mendez-Garcia C."/>
            <person name="Mesa V."/>
            <person name="Sprenger R.R."/>
            <person name="Richter M."/>
            <person name="Diez M.S."/>
            <person name="Solano J."/>
            <person name="Bargiela R."/>
            <person name="Golyshina O.V."/>
            <person name="Manteca A."/>
            <person name="Ramos J.L."/>
            <person name="Gallego J.R."/>
            <person name="Llorente I."/>
            <person name="Martins Dos Santos V.A."/>
            <person name="Jensen O.N."/>
            <person name="Pelaez A.I."/>
            <person name="Sanchez J."/>
            <person name="Ferrer M."/>
        </authorList>
    </citation>
    <scope>NUCLEOTIDE SEQUENCE</scope>
</reference>
<evidence type="ECO:0000256" key="2">
    <source>
        <dbReference type="ARBA" id="ARBA00022475"/>
    </source>
</evidence>
<keyword evidence="2" id="KW-1003">Cell membrane</keyword>
<evidence type="ECO:0000313" key="7">
    <source>
        <dbReference type="EMBL" id="EQD37146.1"/>
    </source>
</evidence>
<dbReference type="PANTHER" id="PTHR37937">
    <property type="entry name" value="CONJUGATIVE TRANSFER: DNA TRANSPORT"/>
    <property type="match status" value="1"/>
</dbReference>
<reference evidence="7" key="1">
    <citation type="submission" date="2013-08" db="EMBL/GenBank/DDBJ databases">
        <authorList>
            <person name="Mendez C."/>
            <person name="Richter M."/>
            <person name="Ferrer M."/>
            <person name="Sanchez J."/>
        </authorList>
    </citation>
    <scope>NUCLEOTIDE SEQUENCE</scope>
</reference>
<gene>
    <name evidence="7" type="ORF">B1B_16227</name>
</gene>
<keyword evidence="3" id="KW-0812">Transmembrane</keyword>
<organism evidence="7">
    <name type="scientific">mine drainage metagenome</name>
    <dbReference type="NCBI Taxonomy" id="410659"/>
    <lineage>
        <taxon>unclassified sequences</taxon>
        <taxon>metagenomes</taxon>
        <taxon>ecological metagenomes</taxon>
    </lineage>
</organism>
<dbReference type="CDD" id="cd01127">
    <property type="entry name" value="TrwB_TraG_TraD_VirD4"/>
    <property type="match status" value="1"/>
</dbReference>
<protein>
    <submittedName>
        <fullName evidence="7">Type IV secretory pathway VirD4 protein-like protein</fullName>
    </submittedName>
</protein>
<comment type="subcellular location">
    <subcellularLocation>
        <location evidence="1">Cell membrane</location>
        <topology evidence="1">Multi-pass membrane protein</topology>
    </subcellularLocation>
</comment>
<proteinExistence type="predicted"/>
<dbReference type="Gene3D" id="3.40.50.300">
    <property type="entry name" value="P-loop containing nucleotide triphosphate hydrolases"/>
    <property type="match status" value="1"/>
</dbReference>
<dbReference type="InterPro" id="IPR032689">
    <property type="entry name" value="TraG-D_C"/>
</dbReference>
<accession>T0YNW1</accession>
<dbReference type="GO" id="GO:0005886">
    <property type="term" value="C:plasma membrane"/>
    <property type="evidence" value="ECO:0007669"/>
    <property type="project" value="UniProtKB-SubCell"/>
</dbReference>
<keyword evidence="5" id="KW-0472">Membrane</keyword>
<name>T0YNW1_9ZZZZ</name>
<evidence type="ECO:0000256" key="1">
    <source>
        <dbReference type="ARBA" id="ARBA00004651"/>
    </source>
</evidence>
<dbReference type="PANTHER" id="PTHR37937:SF1">
    <property type="entry name" value="CONJUGATIVE TRANSFER: DNA TRANSPORT"/>
    <property type="match status" value="1"/>
</dbReference>
<keyword evidence="4" id="KW-1133">Transmembrane helix</keyword>
<dbReference type="AlphaFoldDB" id="T0YNW1"/>
<dbReference type="InterPro" id="IPR051539">
    <property type="entry name" value="T4SS-coupling_protein"/>
</dbReference>
<evidence type="ECO:0000256" key="4">
    <source>
        <dbReference type="ARBA" id="ARBA00022989"/>
    </source>
</evidence>
<dbReference type="Pfam" id="PF12696">
    <property type="entry name" value="TraG-D_C"/>
    <property type="match status" value="1"/>
</dbReference>
<comment type="caution">
    <text evidence="7">The sequence shown here is derived from an EMBL/GenBank/DDBJ whole genome shotgun (WGS) entry which is preliminary data.</text>
</comment>
<dbReference type="EMBL" id="AUZY01010787">
    <property type="protein sequence ID" value="EQD37146.1"/>
    <property type="molecule type" value="Genomic_DNA"/>
</dbReference>
<dbReference type="SUPFAM" id="SSF52540">
    <property type="entry name" value="P-loop containing nucleoside triphosphate hydrolases"/>
    <property type="match status" value="1"/>
</dbReference>